<dbReference type="PROSITE" id="PS51257">
    <property type="entry name" value="PROKAR_LIPOPROTEIN"/>
    <property type="match status" value="1"/>
</dbReference>
<dbReference type="InterPro" id="IPR036388">
    <property type="entry name" value="WH-like_DNA-bd_sf"/>
</dbReference>
<accession>A0A369LGA8</accession>
<dbReference type="Gene3D" id="1.10.10.10">
    <property type="entry name" value="Winged helix-like DNA-binding domain superfamily/Winged helix DNA-binding domain"/>
    <property type="match status" value="1"/>
</dbReference>
<evidence type="ECO:0000313" key="2">
    <source>
        <dbReference type="Proteomes" id="UP000253792"/>
    </source>
</evidence>
<dbReference type="Proteomes" id="UP000253792">
    <property type="component" value="Unassembled WGS sequence"/>
</dbReference>
<organism evidence="1 2">
    <name type="scientific">Senegalimassilia anaerobia</name>
    <dbReference type="NCBI Taxonomy" id="1473216"/>
    <lineage>
        <taxon>Bacteria</taxon>
        <taxon>Bacillati</taxon>
        <taxon>Actinomycetota</taxon>
        <taxon>Coriobacteriia</taxon>
        <taxon>Coriobacteriales</taxon>
        <taxon>Coriobacteriaceae</taxon>
        <taxon>Senegalimassilia</taxon>
    </lineage>
</organism>
<gene>
    <name evidence="1" type="ORF">C1880_00020</name>
</gene>
<protein>
    <submittedName>
        <fullName evidence="1">MarR family transcriptional regulator</fullName>
    </submittedName>
</protein>
<dbReference type="RefSeq" id="WP_052297863.1">
    <property type="nucleotide sequence ID" value="NZ_CABKQR010000003.1"/>
</dbReference>
<name>A0A369LGA8_9ACTN</name>
<proteinExistence type="predicted"/>
<reference evidence="1 2" key="1">
    <citation type="journal article" date="2018" name="Elife">
        <title>Discovery and characterization of a prevalent human gut bacterial enzyme sufficient for the inactivation of a family of plant toxins.</title>
        <authorList>
            <person name="Koppel N."/>
            <person name="Bisanz J.E."/>
            <person name="Pandelia M.E."/>
            <person name="Turnbaugh P.J."/>
            <person name="Balskus E.P."/>
        </authorList>
    </citation>
    <scope>NUCLEOTIDE SEQUENCE [LARGE SCALE GENOMIC DNA]</scope>
    <source>
        <strain evidence="2">anaerobia AP69FAA</strain>
    </source>
</reference>
<keyword evidence="2" id="KW-1185">Reference proteome</keyword>
<sequence>MTNSQLRILGYIASCGAQGCSDTKNAIAEKLGVCPKTVDRAVRRMRDDGLIVSTARFDEHGSQLGNVYFIGAGSKQ</sequence>
<dbReference type="GeneID" id="82936255"/>
<dbReference type="STRING" id="1034345.GCA_000236865_01494"/>
<dbReference type="EMBL" id="PPTP01000001">
    <property type="protein sequence ID" value="RDB57256.1"/>
    <property type="molecule type" value="Genomic_DNA"/>
</dbReference>
<comment type="caution">
    <text evidence="1">The sequence shown here is derived from an EMBL/GenBank/DDBJ whole genome shotgun (WGS) entry which is preliminary data.</text>
</comment>
<dbReference type="SUPFAM" id="SSF46785">
    <property type="entry name" value="Winged helix' DNA-binding domain"/>
    <property type="match status" value="1"/>
</dbReference>
<dbReference type="AlphaFoldDB" id="A0A369LGA8"/>
<dbReference type="InterPro" id="IPR036390">
    <property type="entry name" value="WH_DNA-bd_sf"/>
</dbReference>
<evidence type="ECO:0000313" key="1">
    <source>
        <dbReference type="EMBL" id="RDB57256.1"/>
    </source>
</evidence>